<evidence type="ECO:0000259" key="6">
    <source>
        <dbReference type="PROSITE" id="PS50106"/>
    </source>
</evidence>
<dbReference type="SUPFAM" id="SSF50156">
    <property type="entry name" value="PDZ domain-like"/>
    <property type="match status" value="1"/>
</dbReference>
<dbReference type="Proteomes" id="UP000824139">
    <property type="component" value="Unassembled WGS sequence"/>
</dbReference>
<evidence type="ECO:0000256" key="3">
    <source>
        <dbReference type="ARBA" id="ARBA00022801"/>
    </source>
</evidence>
<dbReference type="GO" id="GO:0007165">
    <property type="term" value="P:signal transduction"/>
    <property type="evidence" value="ECO:0007669"/>
    <property type="project" value="TreeGrafter"/>
</dbReference>
<keyword evidence="2 5" id="KW-0645">Protease</keyword>
<reference evidence="7" key="2">
    <citation type="journal article" date="2021" name="PeerJ">
        <title>Extensive microbial diversity within the chicken gut microbiome revealed by metagenomics and culture.</title>
        <authorList>
            <person name="Gilroy R."/>
            <person name="Ravi A."/>
            <person name="Getino M."/>
            <person name="Pursley I."/>
            <person name="Horton D.L."/>
            <person name="Alikhan N.F."/>
            <person name="Baker D."/>
            <person name="Gharbi K."/>
            <person name="Hall N."/>
            <person name="Watson M."/>
            <person name="Adriaenssens E.M."/>
            <person name="Foster-Nyarko E."/>
            <person name="Jarju S."/>
            <person name="Secka A."/>
            <person name="Antonio M."/>
            <person name="Oren A."/>
            <person name="Chaudhuri R.R."/>
            <person name="La Ragione R."/>
            <person name="Hildebrand F."/>
            <person name="Pallen M.J."/>
        </authorList>
    </citation>
    <scope>NUCLEOTIDE SEQUENCE</scope>
    <source>
        <strain evidence="7">CHK152-2994</strain>
    </source>
</reference>
<proteinExistence type="inferred from homology"/>
<protein>
    <submittedName>
        <fullName evidence="7">S41 family peptidase</fullName>
    </submittedName>
</protein>
<name>A0A9D1FXM6_9BACT</name>
<dbReference type="GO" id="GO:0030288">
    <property type="term" value="C:outer membrane-bounded periplasmic space"/>
    <property type="evidence" value="ECO:0007669"/>
    <property type="project" value="TreeGrafter"/>
</dbReference>
<gene>
    <name evidence="7" type="ORF">IAD41_09550</name>
</gene>
<evidence type="ECO:0000256" key="4">
    <source>
        <dbReference type="ARBA" id="ARBA00022825"/>
    </source>
</evidence>
<reference evidence="7" key="1">
    <citation type="submission" date="2020-10" db="EMBL/GenBank/DDBJ databases">
        <authorList>
            <person name="Gilroy R."/>
        </authorList>
    </citation>
    <scope>NUCLEOTIDE SEQUENCE</scope>
    <source>
        <strain evidence="7">CHK152-2994</strain>
    </source>
</reference>
<evidence type="ECO:0000256" key="1">
    <source>
        <dbReference type="ARBA" id="ARBA00009179"/>
    </source>
</evidence>
<dbReference type="SUPFAM" id="SSF52096">
    <property type="entry name" value="ClpP/crotonase"/>
    <property type="match status" value="1"/>
</dbReference>
<organism evidence="7 8">
    <name type="scientific">Candidatus Scatenecus faecavium</name>
    <dbReference type="NCBI Taxonomy" id="2840915"/>
    <lineage>
        <taxon>Bacteria</taxon>
        <taxon>Candidatus Scatenecus</taxon>
    </lineage>
</organism>
<dbReference type="CDD" id="cd07560">
    <property type="entry name" value="Peptidase_S41_CPP"/>
    <property type="match status" value="1"/>
</dbReference>
<dbReference type="InterPro" id="IPR041489">
    <property type="entry name" value="PDZ_6"/>
</dbReference>
<dbReference type="Pfam" id="PF22694">
    <property type="entry name" value="CtpB_N-like"/>
    <property type="match status" value="1"/>
</dbReference>
<dbReference type="InterPro" id="IPR036034">
    <property type="entry name" value="PDZ_sf"/>
</dbReference>
<evidence type="ECO:0000256" key="5">
    <source>
        <dbReference type="RuleBase" id="RU004404"/>
    </source>
</evidence>
<dbReference type="InterPro" id="IPR001478">
    <property type="entry name" value="PDZ"/>
</dbReference>
<dbReference type="InterPro" id="IPR055210">
    <property type="entry name" value="CtpA/B_N"/>
</dbReference>
<dbReference type="Pfam" id="PF17820">
    <property type="entry name" value="PDZ_6"/>
    <property type="match status" value="1"/>
</dbReference>
<evidence type="ECO:0000313" key="7">
    <source>
        <dbReference type="EMBL" id="HIS83833.1"/>
    </source>
</evidence>
<dbReference type="Gene3D" id="3.30.750.44">
    <property type="match status" value="1"/>
</dbReference>
<evidence type="ECO:0000313" key="8">
    <source>
        <dbReference type="Proteomes" id="UP000824139"/>
    </source>
</evidence>
<dbReference type="Gene3D" id="3.90.226.10">
    <property type="entry name" value="2-enoyl-CoA Hydratase, Chain A, domain 1"/>
    <property type="match status" value="1"/>
</dbReference>
<dbReference type="NCBIfam" id="TIGR00225">
    <property type="entry name" value="prc"/>
    <property type="match status" value="1"/>
</dbReference>
<dbReference type="SMART" id="SM00245">
    <property type="entry name" value="TSPc"/>
    <property type="match status" value="1"/>
</dbReference>
<dbReference type="PANTHER" id="PTHR32060:SF30">
    <property type="entry name" value="CARBOXY-TERMINAL PROCESSING PROTEASE CTPA"/>
    <property type="match status" value="1"/>
</dbReference>
<dbReference type="Gene3D" id="2.30.42.10">
    <property type="match status" value="1"/>
</dbReference>
<dbReference type="EMBL" id="DVJO01000210">
    <property type="protein sequence ID" value="HIS83833.1"/>
    <property type="molecule type" value="Genomic_DNA"/>
</dbReference>
<dbReference type="InterPro" id="IPR029045">
    <property type="entry name" value="ClpP/crotonase-like_dom_sf"/>
</dbReference>
<dbReference type="InterPro" id="IPR005151">
    <property type="entry name" value="Tail-specific_protease"/>
</dbReference>
<comment type="similarity">
    <text evidence="1 5">Belongs to the peptidase S41A family.</text>
</comment>
<keyword evidence="4 5" id="KW-0720">Serine protease</keyword>
<dbReference type="Pfam" id="PF03572">
    <property type="entry name" value="Peptidase_S41"/>
    <property type="match status" value="1"/>
</dbReference>
<dbReference type="PROSITE" id="PS50106">
    <property type="entry name" value="PDZ"/>
    <property type="match status" value="1"/>
</dbReference>
<dbReference type="PANTHER" id="PTHR32060">
    <property type="entry name" value="TAIL-SPECIFIC PROTEASE"/>
    <property type="match status" value="1"/>
</dbReference>
<sequence length="416" mass="46110">MKRNQVILFIITVICLVVLNKFVMNVNSNFSITDTSELVNHEHVSSQKLFDNVWSAVKNNYYDPSMNRQSWSRWKEHYHGKIKTDEDAKVAIDTMLASLDDPYSRYMDKAEYNDQNTSLNSKITGIGVNIASVSGKVQIINVMDGTPAQAANLQAGDIILDINGKEVNGLPLSDVANLVRGPENTIVQLTILRNKDKFIKKVSRKEIKIKTVKSSVDKNIGYIQISSFLGTSTPNEFMDAVEKTKETQGIILDLRGNTGGLLPNAIFIANLFIPDGNIVSIVGRDNYRFDIYAQDTEFEIDKPMIVLVDGASASASEILSGALKDYKRAKLLGTKTFGKGMVQKIMPLPNETGLNLTIAKYLTPSGSDINKKGISPDIEVKLTAEDVKNRKDIQLETAKKILSQMIQQESTTALKK</sequence>
<accession>A0A9D1FXM6</accession>
<feature type="domain" description="PDZ" evidence="6">
    <location>
        <begin position="116"/>
        <end position="186"/>
    </location>
</feature>
<dbReference type="InterPro" id="IPR004447">
    <property type="entry name" value="Peptidase_S41A"/>
</dbReference>
<dbReference type="GO" id="GO:0006508">
    <property type="term" value="P:proteolysis"/>
    <property type="evidence" value="ECO:0007669"/>
    <property type="project" value="UniProtKB-KW"/>
</dbReference>
<keyword evidence="3 5" id="KW-0378">Hydrolase</keyword>
<evidence type="ECO:0000256" key="2">
    <source>
        <dbReference type="ARBA" id="ARBA00022670"/>
    </source>
</evidence>
<dbReference type="SMART" id="SM00228">
    <property type="entry name" value="PDZ"/>
    <property type="match status" value="1"/>
</dbReference>
<dbReference type="GO" id="GO:0008236">
    <property type="term" value="F:serine-type peptidase activity"/>
    <property type="evidence" value="ECO:0007669"/>
    <property type="project" value="UniProtKB-KW"/>
</dbReference>
<dbReference type="AlphaFoldDB" id="A0A9D1FXM6"/>
<comment type="caution">
    <text evidence="7">The sequence shown here is derived from an EMBL/GenBank/DDBJ whole genome shotgun (WGS) entry which is preliminary data.</text>
</comment>
<dbReference type="CDD" id="cd06782">
    <property type="entry name" value="cpPDZ_CPP-like"/>
    <property type="match status" value="1"/>
</dbReference>
<dbReference type="GO" id="GO:0004175">
    <property type="term" value="F:endopeptidase activity"/>
    <property type="evidence" value="ECO:0007669"/>
    <property type="project" value="TreeGrafter"/>
</dbReference>